<sequence length="137" mass="14719">MFKKNPHLYIALLFLTAGAHASTVIYTDHAHPVTGEVGPDAIVTELDAPDRLLAQQFGPLSAAPAQAEQQARAVIASPGFRQSQQALAASYAGVAHAWSLGLEKYPAVVFDDKWVVYGTTDVAAARAKLDAWREKHP</sequence>
<dbReference type="Proteomes" id="UP000072520">
    <property type="component" value="Unassembled WGS sequence"/>
</dbReference>
<dbReference type="RefSeq" id="WP_058707911.1">
    <property type="nucleotide sequence ID" value="NZ_LDSI01000003.1"/>
</dbReference>
<dbReference type="NCBIfam" id="TIGR03757">
    <property type="entry name" value="conj_TIGR03757"/>
    <property type="match status" value="1"/>
</dbReference>
<evidence type="ECO:0000256" key="1">
    <source>
        <dbReference type="SAM" id="SignalP"/>
    </source>
</evidence>
<accession>A0AB34VJH2</accession>
<dbReference type="AlphaFoldDB" id="A0AB34VJH2"/>
<evidence type="ECO:0000313" key="2">
    <source>
        <dbReference type="EMBL" id="KTT00356.1"/>
    </source>
</evidence>
<dbReference type="InterPro" id="IPR011090">
    <property type="entry name" value="Integr_conj_element_PFL4709"/>
</dbReference>
<comment type="caution">
    <text evidence="2">The sequence shown here is derived from an EMBL/GenBank/DDBJ whole genome shotgun (WGS) entry which is preliminary data.</text>
</comment>
<dbReference type="EMBL" id="LDSI01000003">
    <property type="protein sequence ID" value="KTT00356.1"/>
    <property type="molecule type" value="Genomic_DNA"/>
</dbReference>
<proteinExistence type="predicted"/>
<feature type="chain" id="PRO_5044225391" evidence="1">
    <location>
        <begin position="22"/>
        <end position="137"/>
    </location>
</feature>
<organism evidence="2 3">
    <name type="scientific">Pantoea stewartii</name>
    <dbReference type="NCBI Taxonomy" id="66269"/>
    <lineage>
        <taxon>Bacteria</taxon>
        <taxon>Pseudomonadati</taxon>
        <taxon>Pseudomonadota</taxon>
        <taxon>Gammaproteobacteria</taxon>
        <taxon>Enterobacterales</taxon>
        <taxon>Erwiniaceae</taxon>
        <taxon>Pantoea</taxon>
    </lineage>
</organism>
<evidence type="ECO:0000313" key="3">
    <source>
        <dbReference type="Proteomes" id="UP000072520"/>
    </source>
</evidence>
<protein>
    <submittedName>
        <fullName evidence="2">Conjugal transfer protein</fullName>
    </submittedName>
</protein>
<name>A0AB34VJH2_9GAMM</name>
<gene>
    <name evidence="2" type="ORF">RSA13_02860</name>
</gene>
<keyword evidence="1" id="KW-0732">Signal</keyword>
<reference evidence="2 3" key="1">
    <citation type="journal article" date="2016" name="Front. Microbiol.">
        <title>Genomic Resource of Rice Seed Associated Bacteria.</title>
        <authorList>
            <person name="Midha S."/>
            <person name="Bansal K."/>
            <person name="Sharma S."/>
            <person name="Kumar N."/>
            <person name="Patil P.P."/>
            <person name="Chaudhry V."/>
            <person name="Patil P.B."/>
        </authorList>
    </citation>
    <scope>NUCLEOTIDE SEQUENCE [LARGE SCALE GENOMIC DNA]</scope>
    <source>
        <strain evidence="2 3">RSA13</strain>
    </source>
</reference>
<dbReference type="Pfam" id="PF07511">
    <property type="entry name" value="DUF1525"/>
    <property type="match status" value="1"/>
</dbReference>
<feature type="signal peptide" evidence="1">
    <location>
        <begin position="1"/>
        <end position="21"/>
    </location>
</feature>